<dbReference type="Proteomes" id="UP000295499">
    <property type="component" value="Unassembled WGS sequence"/>
</dbReference>
<name>A0A4R6IIY7_9SPHI</name>
<evidence type="ECO:0000313" key="2">
    <source>
        <dbReference type="EMBL" id="TDO21941.1"/>
    </source>
</evidence>
<protein>
    <submittedName>
        <fullName evidence="2">KTSC domain-containing protein</fullName>
    </submittedName>
</protein>
<feature type="domain" description="KTSC" evidence="1">
    <location>
        <begin position="3"/>
        <end position="59"/>
    </location>
</feature>
<dbReference type="EMBL" id="SNWM01000003">
    <property type="protein sequence ID" value="TDO21941.1"/>
    <property type="molecule type" value="Genomic_DNA"/>
</dbReference>
<dbReference type="RefSeq" id="WP_133556846.1">
    <property type="nucleotide sequence ID" value="NZ_SNWM01000003.1"/>
</dbReference>
<evidence type="ECO:0000259" key="1">
    <source>
        <dbReference type="Pfam" id="PF13619"/>
    </source>
</evidence>
<dbReference type="AlphaFoldDB" id="A0A4R6IIY7"/>
<proteinExistence type="predicted"/>
<keyword evidence="3" id="KW-1185">Reference proteome</keyword>
<comment type="caution">
    <text evidence="2">The sequence shown here is derived from an EMBL/GenBank/DDBJ whole genome shotgun (WGS) entry which is preliminary data.</text>
</comment>
<gene>
    <name evidence="2" type="ORF">CLV32_3050</name>
</gene>
<dbReference type="InterPro" id="IPR025309">
    <property type="entry name" value="KTSC_dom"/>
</dbReference>
<dbReference type="Pfam" id="PF13619">
    <property type="entry name" value="KTSC"/>
    <property type="match status" value="1"/>
</dbReference>
<reference evidence="2 3" key="1">
    <citation type="submission" date="2019-03" db="EMBL/GenBank/DDBJ databases">
        <title>Genomic Encyclopedia of Archaeal and Bacterial Type Strains, Phase II (KMG-II): from individual species to whole genera.</title>
        <authorList>
            <person name="Goeker M."/>
        </authorList>
    </citation>
    <scope>NUCLEOTIDE SEQUENCE [LARGE SCALE GENOMIC DNA]</scope>
    <source>
        <strain evidence="2 3">DSM 19034</strain>
    </source>
</reference>
<accession>A0A4R6IIY7</accession>
<dbReference type="OrthoDB" id="8450910at2"/>
<organism evidence="2 3">
    <name type="scientific">Pedobacter duraquae</name>
    <dbReference type="NCBI Taxonomy" id="425511"/>
    <lineage>
        <taxon>Bacteria</taxon>
        <taxon>Pseudomonadati</taxon>
        <taxon>Bacteroidota</taxon>
        <taxon>Sphingobacteriia</taxon>
        <taxon>Sphingobacteriales</taxon>
        <taxon>Sphingobacteriaceae</taxon>
        <taxon>Pedobacter</taxon>
    </lineage>
</organism>
<evidence type="ECO:0000313" key="3">
    <source>
        <dbReference type="Proteomes" id="UP000295499"/>
    </source>
</evidence>
<sequence length="65" mass="7646">MPSSVIDHFSYDAETLILEVTFLSGKVYAYKDVPEKIYQTMRRTTSKGRYLNFVIKPNYAYEELN</sequence>